<feature type="domain" description="Amidase" evidence="5">
    <location>
        <begin position="79"/>
        <end position="460"/>
    </location>
</feature>
<dbReference type="NCBIfam" id="NF005899">
    <property type="entry name" value="PRK07869.1"/>
    <property type="match status" value="1"/>
</dbReference>
<dbReference type="InterPro" id="IPR036928">
    <property type="entry name" value="AS_sf"/>
</dbReference>
<protein>
    <recommendedName>
        <fullName evidence="3">amidase</fullName>
        <ecNumber evidence="3">3.5.1.4</ecNumber>
    </recommendedName>
</protein>
<evidence type="ECO:0000313" key="6">
    <source>
        <dbReference type="EMBL" id="SFA38957.1"/>
    </source>
</evidence>
<dbReference type="InterPro" id="IPR020556">
    <property type="entry name" value="Amidase_CS"/>
</dbReference>
<evidence type="ECO:0000256" key="4">
    <source>
        <dbReference type="SAM" id="MobiDB-lite"/>
    </source>
</evidence>
<dbReference type="Proteomes" id="UP000182054">
    <property type="component" value="Unassembled WGS sequence"/>
</dbReference>
<evidence type="ECO:0000256" key="3">
    <source>
        <dbReference type="ARBA" id="ARBA00012922"/>
    </source>
</evidence>
<dbReference type="SUPFAM" id="SSF75304">
    <property type="entry name" value="Amidase signature (AS) enzymes"/>
    <property type="match status" value="1"/>
</dbReference>
<dbReference type="InterPro" id="IPR023631">
    <property type="entry name" value="Amidase_dom"/>
</dbReference>
<gene>
    <name evidence="6" type="ORF">SAMN05444374_101221</name>
</gene>
<dbReference type="EMBL" id="FOJN01000001">
    <property type="protein sequence ID" value="SFA38957.1"/>
    <property type="molecule type" value="Genomic_DNA"/>
</dbReference>
<evidence type="ECO:0000256" key="1">
    <source>
        <dbReference type="ARBA" id="ARBA00001311"/>
    </source>
</evidence>
<accession>A0A1I0SHN8</accession>
<organism evidence="6 7">
    <name type="scientific">Rhodococcoides kroppenstedtii</name>
    <dbReference type="NCBI Taxonomy" id="293050"/>
    <lineage>
        <taxon>Bacteria</taxon>
        <taxon>Bacillati</taxon>
        <taxon>Actinomycetota</taxon>
        <taxon>Actinomycetes</taxon>
        <taxon>Mycobacteriales</taxon>
        <taxon>Nocardiaceae</taxon>
        <taxon>Rhodococcoides</taxon>
    </lineage>
</organism>
<dbReference type="InterPro" id="IPR000120">
    <property type="entry name" value="Amidase"/>
</dbReference>
<proteinExistence type="inferred from homology"/>
<dbReference type="PANTHER" id="PTHR11895">
    <property type="entry name" value="TRANSAMIDASE"/>
    <property type="match status" value="1"/>
</dbReference>
<dbReference type="PANTHER" id="PTHR11895:SF7">
    <property type="entry name" value="GLUTAMYL-TRNA(GLN) AMIDOTRANSFERASE SUBUNIT A, MITOCHONDRIAL"/>
    <property type="match status" value="1"/>
</dbReference>
<dbReference type="OrthoDB" id="5175573at2"/>
<feature type="region of interest" description="Disordered" evidence="4">
    <location>
        <begin position="471"/>
        <end position="495"/>
    </location>
</feature>
<evidence type="ECO:0000256" key="2">
    <source>
        <dbReference type="ARBA" id="ARBA00009199"/>
    </source>
</evidence>
<evidence type="ECO:0000313" key="7">
    <source>
        <dbReference type="Proteomes" id="UP000182054"/>
    </source>
</evidence>
<reference evidence="6 7" key="1">
    <citation type="submission" date="2016-10" db="EMBL/GenBank/DDBJ databases">
        <authorList>
            <person name="de Groot N.N."/>
        </authorList>
    </citation>
    <scope>NUCLEOTIDE SEQUENCE [LARGE SCALE GENOMIC DNA]</scope>
    <source>
        <strain evidence="6 7">DSM 44908</strain>
    </source>
</reference>
<dbReference type="RefSeq" id="WP_074921680.1">
    <property type="nucleotide sequence ID" value="NZ_FOJN01000001.1"/>
</dbReference>
<name>A0A1I0SHN8_9NOCA</name>
<dbReference type="PROSITE" id="PS00571">
    <property type="entry name" value="AMIDASES"/>
    <property type="match status" value="1"/>
</dbReference>
<dbReference type="GeneID" id="85484285"/>
<dbReference type="EC" id="3.5.1.4" evidence="3"/>
<dbReference type="Pfam" id="PF01425">
    <property type="entry name" value="Amidase"/>
    <property type="match status" value="1"/>
</dbReference>
<evidence type="ECO:0000259" key="5">
    <source>
        <dbReference type="Pfam" id="PF01425"/>
    </source>
</evidence>
<sequence length="495" mass="51817">MESTRTDHAADAATAPDGRRVSVFADDALGRHDAVGLADALRRREVSPDEVLAATRDRLAAAADLNAVVGSVFETPVAGSPAGPFGGVPTLLKDNSDLAGVPTGVGSEIVREVPVSSHGPVARELLRMGLTIIAKSTLPEFGLSASTEFPTRPPTRNPWHTGYSSGASSGGSAALVAAGAVTLAHANDGGGSIRIPAACCGLVGLKPSRGRFVLPTVEKMLPVPIVADGVVTRTVRDTARFWAEADRHSTRSLRPIGSVTGPSARRLRVGLVLSSLAGSGIDDATRQATEDAAAVVESLGHRVEPIDRLPIDAGFPDDFVRYWSFLAFALQRSTPRAPRTTVRDFDPLTVGLADRFRRDAWRLPAVIRRLRRAAADYASMFASVDVVLSPVTGKATPPLGYLSPRVPFDLLLERLTDVAVFTPLHNVVGAPAISLPLGPPSPAPLGVMFSARQGDDRTLLELAFELEQAAPWPTLGDSGTGTGPASARRSGSSTA</sequence>
<dbReference type="AlphaFoldDB" id="A0A1I0SHN8"/>
<comment type="catalytic activity">
    <reaction evidence="1">
        <text>a monocarboxylic acid amide + H2O = a monocarboxylate + NH4(+)</text>
        <dbReference type="Rhea" id="RHEA:12020"/>
        <dbReference type="ChEBI" id="CHEBI:15377"/>
        <dbReference type="ChEBI" id="CHEBI:28938"/>
        <dbReference type="ChEBI" id="CHEBI:35757"/>
        <dbReference type="ChEBI" id="CHEBI:83628"/>
        <dbReference type="EC" id="3.5.1.4"/>
    </reaction>
</comment>
<comment type="similarity">
    <text evidence="2">Belongs to the amidase family.</text>
</comment>
<dbReference type="Gene3D" id="3.90.1300.10">
    <property type="entry name" value="Amidase signature (AS) domain"/>
    <property type="match status" value="1"/>
</dbReference>
<dbReference type="GO" id="GO:0004040">
    <property type="term" value="F:amidase activity"/>
    <property type="evidence" value="ECO:0007669"/>
    <property type="project" value="UniProtKB-EC"/>
</dbReference>